<evidence type="ECO:0000256" key="3">
    <source>
        <dbReference type="ARBA" id="ARBA00022737"/>
    </source>
</evidence>
<dbReference type="KEGG" id="bsan:CHH28_04555"/>
<organism evidence="7 8">
    <name type="scientific">Bacterioplanes sanyensis</name>
    <dbReference type="NCBI Taxonomy" id="1249553"/>
    <lineage>
        <taxon>Bacteria</taxon>
        <taxon>Pseudomonadati</taxon>
        <taxon>Pseudomonadota</taxon>
        <taxon>Gammaproteobacteria</taxon>
        <taxon>Oceanospirillales</taxon>
        <taxon>Oceanospirillaceae</taxon>
        <taxon>Bacterioplanes</taxon>
    </lineage>
</organism>
<evidence type="ECO:0000313" key="8">
    <source>
        <dbReference type="Proteomes" id="UP000202440"/>
    </source>
</evidence>
<protein>
    <recommendedName>
        <fullName evidence="6">Cellulose synthase operon C C-terminal domain-containing protein</fullName>
    </recommendedName>
</protein>
<evidence type="ECO:0000256" key="5">
    <source>
        <dbReference type="SAM" id="SignalP"/>
    </source>
</evidence>
<keyword evidence="4" id="KW-0802">TPR repeat</keyword>
<dbReference type="AlphaFoldDB" id="A0A222FIE7"/>
<comment type="function">
    <text evidence="1">Required for maximal bacterial cellulose synthesis.</text>
</comment>
<feature type="chain" id="PRO_5012985255" description="Cellulose synthase operon C C-terminal domain-containing protein" evidence="5">
    <location>
        <begin position="24"/>
        <end position="1035"/>
    </location>
</feature>
<dbReference type="SUPFAM" id="SSF48452">
    <property type="entry name" value="TPR-like"/>
    <property type="match status" value="2"/>
</dbReference>
<keyword evidence="8" id="KW-1185">Reference proteome</keyword>
<dbReference type="Pfam" id="PF05420">
    <property type="entry name" value="BCSC_C"/>
    <property type="match status" value="1"/>
</dbReference>
<reference evidence="7 8" key="1">
    <citation type="submission" date="2017-07" db="EMBL/GenBank/DDBJ databases">
        <title>Annotated genome sequence of Bacterioplanes sanyensis isolated from Red Sea.</title>
        <authorList>
            <person name="Rehman Z.U."/>
        </authorList>
    </citation>
    <scope>NUCLEOTIDE SEQUENCE [LARGE SCALE GENOMIC DNA]</scope>
    <source>
        <strain evidence="7 8">NV9</strain>
    </source>
</reference>
<evidence type="ECO:0000256" key="1">
    <source>
        <dbReference type="ARBA" id="ARBA00003476"/>
    </source>
</evidence>
<proteinExistence type="predicted"/>
<feature type="domain" description="Cellulose synthase operon C C-terminal" evidence="6">
    <location>
        <begin position="696"/>
        <end position="1018"/>
    </location>
</feature>
<dbReference type="Proteomes" id="UP000202440">
    <property type="component" value="Chromosome"/>
</dbReference>
<feature type="signal peptide" evidence="5">
    <location>
        <begin position="1"/>
        <end position="23"/>
    </location>
</feature>
<gene>
    <name evidence="7" type="ORF">CHH28_04555</name>
</gene>
<dbReference type="OrthoDB" id="174989at2"/>
<evidence type="ECO:0000256" key="2">
    <source>
        <dbReference type="ARBA" id="ARBA00022729"/>
    </source>
</evidence>
<accession>A0A222FIE7</accession>
<dbReference type="Gene3D" id="1.25.40.10">
    <property type="entry name" value="Tetratricopeptide repeat domain"/>
    <property type="match status" value="3"/>
</dbReference>
<evidence type="ECO:0000259" key="6">
    <source>
        <dbReference type="Pfam" id="PF05420"/>
    </source>
</evidence>
<dbReference type="InterPro" id="IPR008410">
    <property type="entry name" value="BCSC_C"/>
</dbReference>
<keyword evidence="3" id="KW-0677">Repeat</keyword>
<keyword evidence="2 5" id="KW-0732">Signal</keyword>
<dbReference type="RefSeq" id="WP_094059194.1">
    <property type="nucleotide sequence ID" value="NZ_CP022530.1"/>
</dbReference>
<dbReference type="GO" id="GO:0030244">
    <property type="term" value="P:cellulose biosynthetic process"/>
    <property type="evidence" value="ECO:0007669"/>
    <property type="project" value="InterPro"/>
</dbReference>
<dbReference type="EMBL" id="CP022530">
    <property type="protein sequence ID" value="ASP37993.1"/>
    <property type="molecule type" value="Genomic_DNA"/>
</dbReference>
<dbReference type="InterPro" id="IPR011990">
    <property type="entry name" value="TPR-like_helical_dom_sf"/>
</dbReference>
<dbReference type="GO" id="GO:0019867">
    <property type="term" value="C:outer membrane"/>
    <property type="evidence" value="ECO:0007669"/>
    <property type="project" value="InterPro"/>
</dbReference>
<sequence length="1035" mass="116455">MTHPPLMHLLLCTHVMIATLATANTTAADESLQSTATAQGVEVVQQAQDVTVLPTTGTEQIPVVEQEPSSVPLQPVAGPDRAAEPLPPGNCPGMQQGWNTARNFQQRSMPEAAHQTLQRLLNDCPQVSDRLATVYQARDILGRDVALTMAQQQLQRIDTPQPRRQLQTWLYQQHMEQALESFQQGQYSLSSRQLLAQAPQIQQRRDIGMARVLSDSLAREGKHSAALQWRQQAAQWSGNASTDLQAQIWLYINQGDLDNAERLLASANQQQRYLIASQRASQAFAQQQYQQTLQHLDTAQRWRSREQRDHRIMRAWSLYHIQSYDQAYQVFSQLYQQRADDDVGKGLFYSASNSDQLLSALLRHGNKGIIKTLASDPLVRDLRNDVNQQSVPDHQPPLAAMVLQVRQQLAGQQVEAMLSSERANAIEQHARTLARYTLHYRDAAMARALSAAHSQAADARQDRPRQQHIEQSIAWRQRAIDWSDANAEDRLALATAYIQQQRTDDAEHLLQQLVADQPSQGAQRDLLTALYSQRASQAYEQQDYVTALQQLDRLQDYRPLQSTEWSLSGWAHYRLQEYGDAFDAFAQAYDMDEGNPEAASGLMFSAYADNILDDAAELAEQHPGQLRPLLGYEHTFNAARDGVDADYFELQEDGSIVLQPWQRSDWIVSGGTRLSHRSGDSGTSRLTTLRMPEVLLHWRPKYSRHQWWSRISVLQLSSGDADDEAELGLPQCIFASNEDPCPQRDTDSGNQGPLLEPWLQYRYHGKGAALTVALGTTPMGGEVDAKWTGSFSAAIGDESAGLALQLQRRPVQESMLAYVGIEDPHSSDSWGRVLQDSVNISGFGELAEQSRALVSLDWANYQGEQVRDNRSATLYARMGFIPKLRRAQVEVGPELLASYYQHNLSGFSQGHGGYFSPQMLVRMGARLAWQQPLSRRTYWRSQWTLGYQVHHQDCLKAYFANSSRCYQDSSDDSGVAAGIDLAILHRLGRSPHHLGSQFSFNSSPQYNDWSVWLFWQYATDGDSLLQLLDTALQLP</sequence>
<evidence type="ECO:0000256" key="4">
    <source>
        <dbReference type="ARBA" id="ARBA00022803"/>
    </source>
</evidence>
<evidence type="ECO:0000313" key="7">
    <source>
        <dbReference type="EMBL" id="ASP37993.1"/>
    </source>
</evidence>
<name>A0A222FIE7_9GAMM</name>